<dbReference type="Proteomes" id="UP000037551">
    <property type="component" value="Unassembled WGS sequence"/>
</dbReference>
<gene>
    <name evidence="1" type="ORF">ACR52_28070</name>
</gene>
<comment type="caution">
    <text evidence="1">The sequence shown here is derived from an EMBL/GenBank/DDBJ whole genome shotgun (WGS) entry which is preliminary data.</text>
</comment>
<proteinExistence type="predicted"/>
<dbReference type="STRING" id="1674920.ACR52_28070"/>
<organism evidence="1 2">
    <name type="scientific">Pseudomonas fildesensis</name>
    <dbReference type="NCBI Taxonomy" id="1674920"/>
    <lineage>
        <taxon>Bacteria</taxon>
        <taxon>Pseudomonadati</taxon>
        <taxon>Pseudomonadota</taxon>
        <taxon>Gammaproteobacteria</taxon>
        <taxon>Pseudomonadales</taxon>
        <taxon>Pseudomonadaceae</taxon>
        <taxon>Pseudomonas</taxon>
    </lineage>
</organism>
<protein>
    <submittedName>
        <fullName evidence="1">Uncharacterized protein</fullName>
    </submittedName>
</protein>
<reference evidence="1 2" key="1">
    <citation type="submission" date="2015-06" db="EMBL/GenBank/DDBJ databases">
        <title>Draft genome sequence of an Antarctic Pseudomonas sp. strain KG01 with full potential for biotechnological applications.</title>
        <authorList>
            <person name="Pavlov M.S."/>
            <person name="Lira F."/>
            <person name="Martinez J.L."/>
            <person name="Marshall S.H."/>
        </authorList>
    </citation>
    <scope>NUCLEOTIDE SEQUENCE [LARGE SCALE GENOMIC DNA]</scope>
    <source>
        <strain evidence="1 2">KG01</strain>
    </source>
</reference>
<evidence type="ECO:0000313" key="1">
    <source>
        <dbReference type="EMBL" id="KMT52263.1"/>
    </source>
</evidence>
<accession>A0A0J8FV85</accession>
<dbReference type="AlphaFoldDB" id="A0A0J8FV85"/>
<keyword evidence="2" id="KW-1185">Reference proteome</keyword>
<evidence type="ECO:0000313" key="2">
    <source>
        <dbReference type="Proteomes" id="UP000037551"/>
    </source>
</evidence>
<dbReference type="EMBL" id="LFMW01000039">
    <property type="protein sequence ID" value="KMT52263.1"/>
    <property type="molecule type" value="Genomic_DNA"/>
</dbReference>
<name>A0A0J8FV85_9PSED</name>
<dbReference type="PATRIC" id="fig|1674920.3.peg.5746"/>
<sequence>MPLPRVGTISEISDAKRAAFDLDLALDLRRPVKPRWPNAGFGAWVTRQDAGLAALGQGWPMAAAHAPKPAFGHTEPRRGAEWWGEDLLVTFGSFQK</sequence>